<feature type="region of interest" description="Disordered" evidence="1">
    <location>
        <begin position="1"/>
        <end position="40"/>
    </location>
</feature>
<dbReference type="KEGG" id="llu:AKJ09_02796"/>
<dbReference type="Pfam" id="PF14014">
    <property type="entry name" value="DUF4230"/>
    <property type="match status" value="1"/>
</dbReference>
<gene>
    <name evidence="2" type="ORF">AKJ09_02796</name>
</gene>
<dbReference type="STRING" id="1391654.AKJ09_02796"/>
<evidence type="ECO:0000313" key="3">
    <source>
        <dbReference type="Proteomes" id="UP000064967"/>
    </source>
</evidence>
<organism evidence="2 3">
    <name type="scientific">Labilithrix luteola</name>
    <dbReference type="NCBI Taxonomy" id="1391654"/>
    <lineage>
        <taxon>Bacteria</taxon>
        <taxon>Pseudomonadati</taxon>
        <taxon>Myxococcota</taxon>
        <taxon>Polyangia</taxon>
        <taxon>Polyangiales</taxon>
        <taxon>Labilitrichaceae</taxon>
        <taxon>Labilithrix</taxon>
    </lineage>
</organism>
<sequence>MSSSTGDTPPTLEAARDSSRETARDASRDTSRKASSSGSSALRGPAALAVASRFAWPAAFVAVTALGVGYLRDQKAPPESVVKVEHEGPTVIRDLRALARLETTAMHVEKIIDVKDHQTRLHGMVEADDSLLFVATGEVILGVDLARLDDSDVRFDAATKTAYVTLPPPEVLSTRFDEMHSYVHSRSTDLLAKRNESLEGTARREAVAAFEKAARESSSMDRAREQAEKQIRALGSAWGASSVVVRWKTPPGEVRVGVD</sequence>
<name>A0A0K1PRH8_9BACT</name>
<dbReference type="RefSeq" id="WP_169927489.1">
    <property type="nucleotide sequence ID" value="NZ_CP012333.1"/>
</dbReference>
<evidence type="ECO:0000313" key="2">
    <source>
        <dbReference type="EMBL" id="AKU96132.1"/>
    </source>
</evidence>
<evidence type="ECO:0008006" key="4">
    <source>
        <dbReference type="Google" id="ProtNLM"/>
    </source>
</evidence>
<dbReference type="AlphaFoldDB" id="A0A0K1PRH8"/>
<dbReference type="EMBL" id="CP012333">
    <property type="protein sequence ID" value="AKU96132.1"/>
    <property type="molecule type" value="Genomic_DNA"/>
</dbReference>
<dbReference type="Proteomes" id="UP000064967">
    <property type="component" value="Chromosome"/>
</dbReference>
<reference evidence="2 3" key="1">
    <citation type="submission" date="2015-08" db="EMBL/GenBank/DDBJ databases">
        <authorList>
            <person name="Babu N.S."/>
            <person name="Beckwith C.J."/>
            <person name="Beseler K.G."/>
            <person name="Brison A."/>
            <person name="Carone J.V."/>
            <person name="Caskin T.P."/>
            <person name="Diamond M."/>
            <person name="Durham M.E."/>
            <person name="Foxe J.M."/>
            <person name="Go M."/>
            <person name="Henderson B.A."/>
            <person name="Jones I.B."/>
            <person name="McGettigan J.A."/>
            <person name="Micheletti S.J."/>
            <person name="Nasrallah M.E."/>
            <person name="Ortiz D."/>
            <person name="Piller C.R."/>
            <person name="Privatt S.R."/>
            <person name="Schneider S.L."/>
            <person name="Sharp S."/>
            <person name="Smith T.C."/>
            <person name="Stanton J.D."/>
            <person name="Ullery H.E."/>
            <person name="Wilson R.J."/>
            <person name="Serrano M.G."/>
            <person name="Buck G."/>
            <person name="Lee V."/>
            <person name="Wang Y."/>
            <person name="Carvalho R."/>
            <person name="Voegtly L."/>
            <person name="Shi R."/>
            <person name="Duckworth R."/>
            <person name="Johnson A."/>
            <person name="Loviza R."/>
            <person name="Walstead R."/>
            <person name="Shah Z."/>
            <person name="Kiflezghi M."/>
            <person name="Wade K."/>
            <person name="Ball S.L."/>
            <person name="Bradley K.W."/>
            <person name="Asai D.J."/>
            <person name="Bowman C.A."/>
            <person name="Russell D.A."/>
            <person name="Pope W.H."/>
            <person name="Jacobs-Sera D."/>
            <person name="Hendrix R.W."/>
            <person name="Hatfull G.F."/>
        </authorList>
    </citation>
    <scope>NUCLEOTIDE SEQUENCE [LARGE SCALE GENOMIC DNA]</scope>
    <source>
        <strain evidence="2 3">DSM 27648</strain>
    </source>
</reference>
<evidence type="ECO:0000256" key="1">
    <source>
        <dbReference type="SAM" id="MobiDB-lite"/>
    </source>
</evidence>
<dbReference type="InterPro" id="IPR025324">
    <property type="entry name" value="DUF4230"/>
</dbReference>
<protein>
    <recommendedName>
        <fullName evidence="4">DUF4230 domain-containing protein</fullName>
    </recommendedName>
</protein>
<feature type="compositionally biased region" description="Basic and acidic residues" evidence="1">
    <location>
        <begin position="14"/>
        <end position="32"/>
    </location>
</feature>
<accession>A0A0K1PRH8</accession>
<keyword evidence="3" id="KW-1185">Reference proteome</keyword>
<proteinExistence type="predicted"/>